<keyword evidence="1" id="KW-0472">Membrane</keyword>
<proteinExistence type="predicted"/>
<keyword evidence="1" id="KW-1133">Transmembrane helix</keyword>
<gene>
    <name evidence="2" type="ORF">CHS0354_021614</name>
</gene>
<protein>
    <submittedName>
        <fullName evidence="2">Uncharacterized protein</fullName>
    </submittedName>
</protein>
<comment type="caution">
    <text evidence="2">The sequence shown here is derived from an EMBL/GenBank/DDBJ whole genome shotgun (WGS) entry which is preliminary data.</text>
</comment>
<reference evidence="2" key="3">
    <citation type="submission" date="2023-05" db="EMBL/GenBank/DDBJ databases">
        <authorList>
            <person name="Smith C.H."/>
        </authorList>
    </citation>
    <scope>NUCLEOTIDE SEQUENCE</scope>
    <source>
        <strain evidence="2">CHS0354</strain>
        <tissue evidence="2">Mantle</tissue>
    </source>
</reference>
<dbReference type="Proteomes" id="UP001195483">
    <property type="component" value="Unassembled WGS sequence"/>
</dbReference>
<dbReference type="AlphaFoldDB" id="A0AAE0VZG1"/>
<reference evidence="2" key="1">
    <citation type="journal article" date="2021" name="Genome Biol. Evol.">
        <title>A High-Quality Reference Genome for a Parasitic Bivalve with Doubly Uniparental Inheritance (Bivalvia: Unionida).</title>
        <authorList>
            <person name="Smith C.H."/>
        </authorList>
    </citation>
    <scope>NUCLEOTIDE SEQUENCE</scope>
    <source>
        <strain evidence="2">CHS0354</strain>
    </source>
</reference>
<sequence>MITPSGCWTKVLSTTRAPISIFLNNSVDKDNKLRNIVVFLTLCLIRINILVLINSDKGLFENQYGGRNAELGSFFPIWDLPNRGIHKEKNMERTSKVALVKSGTTNRIQDPVQLG</sequence>
<keyword evidence="3" id="KW-1185">Reference proteome</keyword>
<name>A0AAE0VZG1_9BIVA</name>
<reference evidence="2" key="2">
    <citation type="journal article" date="2021" name="Genome Biol. Evol.">
        <title>Developing a high-quality reference genome for a parasitic bivalve with doubly uniparental inheritance (Bivalvia: Unionida).</title>
        <authorList>
            <person name="Smith C.H."/>
        </authorList>
    </citation>
    <scope>NUCLEOTIDE SEQUENCE</scope>
    <source>
        <strain evidence="2">CHS0354</strain>
        <tissue evidence="2">Mantle</tissue>
    </source>
</reference>
<dbReference type="EMBL" id="JAEAOA010001323">
    <property type="protein sequence ID" value="KAK3595514.1"/>
    <property type="molecule type" value="Genomic_DNA"/>
</dbReference>
<feature type="transmembrane region" description="Helical" evidence="1">
    <location>
        <begin position="33"/>
        <end position="53"/>
    </location>
</feature>
<evidence type="ECO:0000313" key="3">
    <source>
        <dbReference type="Proteomes" id="UP001195483"/>
    </source>
</evidence>
<evidence type="ECO:0000256" key="1">
    <source>
        <dbReference type="SAM" id="Phobius"/>
    </source>
</evidence>
<evidence type="ECO:0000313" key="2">
    <source>
        <dbReference type="EMBL" id="KAK3595514.1"/>
    </source>
</evidence>
<keyword evidence="1" id="KW-0812">Transmembrane</keyword>
<organism evidence="2 3">
    <name type="scientific">Potamilus streckersoni</name>
    <dbReference type="NCBI Taxonomy" id="2493646"/>
    <lineage>
        <taxon>Eukaryota</taxon>
        <taxon>Metazoa</taxon>
        <taxon>Spiralia</taxon>
        <taxon>Lophotrochozoa</taxon>
        <taxon>Mollusca</taxon>
        <taxon>Bivalvia</taxon>
        <taxon>Autobranchia</taxon>
        <taxon>Heteroconchia</taxon>
        <taxon>Palaeoheterodonta</taxon>
        <taxon>Unionida</taxon>
        <taxon>Unionoidea</taxon>
        <taxon>Unionidae</taxon>
        <taxon>Ambleminae</taxon>
        <taxon>Lampsilini</taxon>
        <taxon>Potamilus</taxon>
    </lineage>
</organism>
<accession>A0AAE0VZG1</accession>